<gene>
    <name evidence="2" type="ORF">GCM10008119_23060</name>
</gene>
<dbReference type="InterPro" id="IPR036397">
    <property type="entry name" value="RNaseH_sf"/>
</dbReference>
<sequence length="111" mass="13098">MSDSLWDGRKIRLLNVIDDFNREVLMIETDTSLPTLRVIRCLEEIAQYRGYPQMIRVDNGPEFISAKLDMWSKEKDIKLIFIQPGEPTQNAYIERLNGTFRRDILNAYVFK</sequence>
<dbReference type="InterPro" id="IPR001584">
    <property type="entry name" value="Integrase_cat-core"/>
</dbReference>
<organism evidence="2 3">
    <name type="scientific">Pedobacter mendelii</name>
    <dbReference type="NCBI Taxonomy" id="1908240"/>
    <lineage>
        <taxon>Bacteria</taxon>
        <taxon>Pseudomonadati</taxon>
        <taxon>Bacteroidota</taxon>
        <taxon>Sphingobacteriia</taxon>
        <taxon>Sphingobacteriales</taxon>
        <taxon>Sphingobacteriaceae</taxon>
        <taxon>Pedobacter</taxon>
    </lineage>
</organism>
<dbReference type="PROSITE" id="PS50994">
    <property type="entry name" value="INTEGRASE"/>
    <property type="match status" value="1"/>
</dbReference>
<accession>A0ABQ2BHQ8</accession>
<protein>
    <recommendedName>
        <fullName evidence="1">Integrase catalytic domain-containing protein</fullName>
    </recommendedName>
</protein>
<evidence type="ECO:0000259" key="1">
    <source>
        <dbReference type="PROSITE" id="PS50994"/>
    </source>
</evidence>
<proteinExistence type="predicted"/>
<evidence type="ECO:0000313" key="2">
    <source>
        <dbReference type="EMBL" id="GGI26520.1"/>
    </source>
</evidence>
<feature type="domain" description="Integrase catalytic" evidence="1">
    <location>
        <begin position="1"/>
        <end position="111"/>
    </location>
</feature>
<dbReference type="PANTHER" id="PTHR47515:SF2">
    <property type="entry name" value="INTEGRASE CORE DOMAIN PROTEIN"/>
    <property type="match status" value="1"/>
</dbReference>
<comment type="caution">
    <text evidence="2">The sequence shown here is derived from an EMBL/GenBank/DDBJ whole genome shotgun (WGS) entry which is preliminary data.</text>
</comment>
<keyword evidence="3" id="KW-1185">Reference proteome</keyword>
<dbReference type="Gene3D" id="3.30.420.10">
    <property type="entry name" value="Ribonuclease H-like superfamily/Ribonuclease H"/>
    <property type="match status" value="1"/>
</dbReference>
<dbReference type="EMBL" id="BMDJ01000006">
    <property type="protein sequence ID" value="GGI26520.1"/>
    <property type="molecule type" value="Genomic_DNA"/>
</dbReference>
<evidence type="ECO:0000313" key="3">
    <source>
        <dbReference type="Proteomes" id="UP000645390"/>
    </source>
</evidence>
<reference evidence="3" key="1">
    <citation type="journal article" date="2019" name="Int. J. Syst. Evol. Microbiol.">
        <title>The Global Catalogue of Microorganisms (GCM) 10K type strain sequencing project: providing services to taxonomists for standard genome sequencing and annotation.</title>
        <authorList>
            <consortium name="The Broad Institute Genomics Platform"/>
            <consortium name="The Broad Institute Genome Sequencing Center for Infectious Disease"/>
            <person name="Wu L."/>
            <person name="Ma J."/>
        </authorList>
    </citation>
    <scope>NUCLEOTIDE SEQUENCE [LARGE SCALE GENOMIC DNA]</scope>
    <source>
        <strain evidence="3">CCM 8939</strain>
    </source>
</reference>
<dbReference type="Proteomes" id="UP000645390">
    <property type="component" value="Unassembled WGS sequence"/>
</dbReference>
<name>A0ABQ2BHQ8_9SPHI</name>
<dbReference type="Pfam" id="PF00665">
    <property type="entry name" value="rve"/>
    <property type="match status" value="1"/>
</dbReference>
<dbReference type="PANTHER" id="PTHR47515">
    <property type="entry name" value="LOW CALCIUM RESPONSE LOCUS PROTEIN T"/>
    <property type="match status" value="1"/>
</dbReference>
<dbReference type="SUPFAM" id="SSF53098">
    <property type="entry name" value="Ribonuclease H-like"/>
    <property type="match status" value="1"/>
</dbReference>
<dbReference type="InterPro" id="IPR012337">
    <property type="entry name" value="RNaseH-like_sf"/>
</dbReference>